<evidence type="ECO:0000256" key="5">
    <source>
        <dbReference type="ARBA" id="ARBA00023136"/>
    </source>
</evidence>
<evidence type="ECO:0000256" key="3">
    <source>
        <dbReference type="ARBA" id="ARBA00022824"/>
    </source>
</evidence>
<gene>
    <name evidence="8" type="ORF">Tco_1005166</name>
</gene>
<dbReference type="EMBL" id="BQNB010017306">
    <property type="protein sequence ID" value="GJT61633.1"/>
    <property type="molecule type" value="Genomic_DNA"/>
</dbReference>
<reference evidence="8" key="2">
    <citation type="submission" date="2022-01" db="EMBL/GenBank/DDBJ databases">
        <authorList>
            <person name="Yamashiro T."/>
            <person name="Shiraishi A."/>
            <person name="Satake H."/>
            <person name="Nakayama K."/>
        </authorList>
    </citation>
    <scope>NUCLEOTIDE SEQUENCE</scope>
</reference>
<comment type="caution">
    <text evidence="8">The sequence shown here is derived from an EMBL/GenBank/DDBJ whole genome shotgun (WGS) entry which is preliminary data.</text>
</comment>
<keyword evidence="9" id="KW-1185">Reference proteome</keyword>
<evidence type="ECO:0000313" key="9">
    <source>
        <dbReference type="Proteomes" id="UP001151760"/>
    </source>
</evidence>
<dbReference type="InterPro" id="IPR030386">
    <property type="entry name" value="G_GB1_RHD3_dom"/>
</dbReference>
<dbReference type="InterPro" id="IPR008803">
    <property type="entry name" value="RHD3/Sey1"/>
</dbReference>
<name>A0ABQ5FEJ2_9ASTR</name>
<reference evidence="8" key="1">
    <citation type="journal article" date="2022" name="Int. J. Mol. Sci.">
        <title>Draft Genome of Tanacetum Coccineum: Genomic Comparison of Closely Related Tanacetum-Family Plants.</title>
        <authorList>
            <person name="Yamashiro T."/>
            <person name="Shiraishi A."/>
            <person name="Nakayama K."/>
            <person name="Satake H."/>
        </authorList>
    </citation>
    <scope>NUCLEOTIDE SEQUENCE</scope>
</reference>
<keyword evidence="5" id="KW-0472">Membrane</keyword>
<evidence type="ECO:0000313" key="8">
    <source>
        <dbReference type="EMBL" id="GJT61633.1"/>
    </source>
</evidence>
<proteinExistence type="inferred from homology"/>
<evidence type="ECO:0000256" key="4">
    <source>
        <dbReference type="ARBA" id="ARBA00023134"/>
    </source>
</evidence>
<evidence type="ECO:0000256" key="1">
    <source>
        <dbReference type="ARBA" id="ARBA00022741"/>
    </source>
</evidence>
<keyword evidence="1" id="KW-0547">Nucleotide-binding</keyword>
<dbReference type="Proteomes" id="UP001151760">
    <property type="component" value="Unassembled WGS sequence"/>
</dbReference>
<evidence type="ECO:0000259" key="7">
    <source>
        <dbReference type="PROSITE" id="PS51715"/>
    </source>
</evidence>
<dbReference type="PROSITE" id="PS51715">
    <property type="entry name" value="G_GB1_RHD3"/>
    <property type="match status" value="1"/>
</dbReference>
<accession>A0ABQ5FEJ2</accession>
<protein>
    <submittedName>
        <fullName evidence="8">Root hair defective 3-like protein isoform X1</fullName>
    </submittedName>
</protein>
<feature type="domain" description="GB1/RHD3-type G" evidence="7">
    <location>
        <begin position="1"/>
        <end position="97"/>
    </location>
</feature>
<comment type="similarity">
    <text evidence="6">Belongs to the TRAFAC class dynamin-like GTPase superfamily. GB1/RHD3 GTPase family.</text>
</comment>
<keyword evidence="3" id="KW-0256">Endoplasmic reticulum</keyword>
<keyword evidence="2" id="KW-0378">Hydrolase</keyword>
<sequence>MEANRGWSQTTKGIWMARCVGIEPCTIVMDLEGYCRNDEPRMRSMSVFFYYARIDVVILDDTMFEKQSALFALAVSDIVLINMWCHDIGRELQTNLF</sequence>
<organism evidence="8 9">
    <name type="scientific">Tanacetum coccineum</name>
    <dbReference type="NCBI Taxonomy" id="301880"/>
    <lineage>
        <taxon>Eukaryota</taxon>
        <taxon>Viridiplantae</taxon>
        <taxon>Streptophyta</taxon>
        <taxon>Embryophyta</taxon>
        <taxon>Tracheophyta</taxon>
        <taxon>Spermatophyta</taxon>
        <taxon>Magnoliopsida</taxon>
        <taxon>eudicotyledons</taxon>
        <taxon>Gunneridae</taxon>
        <taxon>Pentapetalae</taxon>
        <taxon>asterids</taxon>
        <taxon>campanulids</taxon>
        <taxon>Asterales</taxon>
        <taxon>Asteraceae</taxon>
        <taxon>Asteroideae</taxon>
        <taxon>Anthemideae</taxon>
        <taxon>Anthemidinae</taxon>
        <taxon>Tanacetum</taxon>
    </lineage>
</organism>
<dbReference type="PANTHER" id="PTHR45923">
    <property type="entry name" value="PROTEIN SEY1"/>
    <property type="match status" value="1"/>
</dbReference>
<dbReference type="PANTHER" id="PTHR45923:SF2">
    <property type="entry name" value="PROTEIN SEY1"/>
    <property type="match status" value="1"/>
</dbReference>
<keyword evidence="4" id="KW-0342">GTP-binding</keyword>
<evidence type="ECO:0000256" key="2">
    <source>
        <dbReference type="ARBA" id="ARBA00022801"/>
    </source>
</evidence>
<evidence type="ECO:0000256" key="6">
    <source>
        <dbReference type="PROSITE-ProRule" id="PRU01052"/>
    </source>
</evidence>
<dbReference type="Pfam" id="PF05879">
    <property type="entry name" value="RHD3_GTPase"/>
    <property type="match status" value="1"/>
</dbReference>